<feature type="binding site" evidence="9">
    <location>
        <position position="47"/>
    </location>
    <ligand>
        <name>[4Fe-4S] cluster</name>
        <dbReference type="ChEBI" id="CHEBI:49883"/>
        <label>1</label>
    </ligand>
</feature>
<dbReference type="SFLD" id="SFLDF00271">
    <property type="entry name" value="lipoyl_synthase"/>
    <property type="match status" value="1"/>
</dbReference>
<dbReference type="EC" id="2.8.1.8" evidence="9"/>
<comment type="subcellular location">
    <subcellularLocation>
        <location evidence="9">Cytoplasm</location>
    </subcellularLocation>
</comment>
<feature type="binding site" evidence="9">
    <location>
        <position position="73"/>
    </location>
    <ligand>
        <name>[4Fe-4S] cluster</name>
        <dbReference type="ChEBI" id="CHEBI:49883"/>
        <label>2</label>
        <note>4Fe-4S-S-AdoMet</note>
    </ligand>
</feature>
<evidence type="ECO:0000313" key="12">
    <source>
        <dbReference type="Proteomes" id="UP000772181"/>
    </source>
</evidence>
<dbReference type="PANTHER" id="PTHR10949:SF0">
    <property type="entry name" value="LIPOYL SYNTHASE, MITOCHONDRIAL"/>
    <property type="match status" value="1"/>
</dbReference>
<evidence type="ECO:0000256" key="9">
    <source>
        <dbReference type="HAMAP-Rule" id="MF_00206"/>
    </source>
</evidence>
<keyword evidence="3 9" id="KW-0808">Transferase</keyword>
<dbReference type="NCBIfam" id="NF009544">
    <property type="entry name" value="PRK12928.1"/>
    <property type="match status" value="1"/>
</dbReference>
<dbReference type="AlphaFoldDB" id="A0A933GL65"/>
<dbReference type="SUPFAM" id="SSF102114">
    <property type="entry name" value="Radical SAM enzymes"/>
    <property type="match status" value="1"/>
</dbReference>
<dbReference type="GO" id="GO:0005737">
    <property type="term" value="C:cytoplasm"/>
    <property type="evidence" value="ECO:0007669"/>
    <property type="project" value="UniProtKB-SubCell"/>
</dbReference>
<dbReference type="Pfam" id="PF16881">
    <property type="entry name" value="LIAS_N"/>
    <property type="match status" value="1"/>
</dbReference>
<evidence type="ECO:0000256" key="4">
    <source>
        <dbReference type="ARBA" id="ARBA00022691"/>
    </source>
</evidence>
<keyword evidence="6 9" id="KW-0408">Iron</keyword>
<name>A0A933GL65_UNCTE</name>
<evidence type="ECO:0000256" key="3">
    <source>
        <dbReference type="ARBA" id="ARBA00022679"/>
    </source>
</evidence>
<dbReference type="GO" id="GO:0016992">
    <property type="term" value="F:lipoate synthase activity"/>
    <property type="evidence" value="ECO:0007669"/>
    <property type="project" value="UniProtKB-UniRule"/>
</dbReference>
<dbReference type="EMBL" id="JACQWF010000268">
    <property type="protein sequence ID" value="MBI4595912.1"/>
    <property type="molecule type" value="Genomic_DNA"/>
</dbReference>
<dbReference type="NCBIfam" id="NF004019">
    <property type="entry name" value="PRK05481.1"/>
    <property type="match status" value="1"/>
</dbReference>
<organism evidence="11 12">
    <name type="scientific">Tectimicrobiota bacterium</name>
    <dbReference type="NCBI Taxonomy" id="2528274"/>
    <lineage>
        <taxon>Bacteria</taxon>
        <taxon>Pseudomonadati</taxon>
        <taxon>Nitrospinota/Tectimicrobiota group</taxon>
        <taxon>Candidatus Tectimicrobiota</taxon>
    </lineage>
</organism>
<comment type="function">
    <text evidence="9">Catalyzes the radical-mediated insertion of two sulfur atoms into the C-6 and C-8 positions of the octanoyl moiety bound to the lipoyl domains of lipoate-dependent enzymes, thereby converting the octanoylated domains into lipoylated derivatives.</text>
</comment>
<dbReference type="InterPro" id="IPR007197">
    <property type="entry name" value="rSAM"/>
</dbReference>
<dbReference type="InterPro" id="IPR058240">
    <property type="entry name" value="rSAM_sf"/>
</dbReference>
<dbReference type="SMART" id="SM00729">
    <property type="entry name" value="Elp3"/>
    <property type="match status" value="1"/>
</dbReference>
<dbReference type="InterPro" id="IPR031691">
    <property type="entry name" value="LIAS_N"/>
</dbReference>
<keyword evidence="2 9" id="KW-0963">Cytoplasm</keyword>
<keyword evidence="1 9" id="KW-0004">4Fe-4S</keyword>
<feature type="binding site" evidence="9">
    <location>
        <position position="80"/>
    </location>
    <ligand>
        <name>[4Fe-4S] cluster</name>
        <dbReference type="ChEBI" id="CHEBI:49883"/>
        <label>2</label>
        <note>4Fe-4S-S-AdoMet</note>
    </ligand>
</feature>
<evidence type="ECO:0000256" key="2">
    <source>
        <dbReference type="ARBA" id="ARBA00022490"/>
    </source>
</evidence>
<protein>
    <recommendedName>
        <fullName evidence="9">Lipoyl synthase</fullName>
        <ecNumber evidence="9">2.8.1.8</ecNumber>
    </recommendedName>
    <alternativeName>
        <fullName evidence="9">Lip-syn</fullName>
        <shortName evidence="9">LS</shortName>
    </alternativeName>
    <alternativeName>
        <fullName evidence="9">Lipoate synthase</fullName>
    </alternativeName>
    <alternativeName>
        <fullName evidence="9">Lipoic acid synthase</fullName>
    </alternativeName>
    <alternativeName>
        <fullName evidence="9">Sulfur insertion protein LipA</fullName>
    </alternativeName>
</protein>
<comment type="caution">
    <text evidence="11">The sequence shown here is derived from an EMBL/GenBank/DDBJ whole genome shotgun (WGS) entry which is preliminary data.</text>
</comment>
<comment type="cofactor">
    <cofactor evidence="9">
        <name>[4Fe-4S] cluster</name>
        <dbReference type="ChEBI" id="CHEBI:49883"/>
    </cofactor>
    <text evidence="9">Binds 2 [4Fe-4S] clusters per subunit. One cluster is coordinated with 3 cysteines and an exchangeable S-adenosyl-L-methionine.</text>
</comment>
<dbReference type="PROSITE" id="PS51918">
    <property type="entry name" value="RADICAL_SAM"/>
    <property type="match status" value="1"/>
</dbReference>
<comment type="catalytic activity">
    <reaction evidence="8 9">
        <text>[[Fe-S] cluster scaffold protein carrying a second [4Fe-4S](2+) cluster] + N(6)-octanoyl-L-lysyl-[protein] + 2 oxidized [2Fe-2S]-[ferredoxin] + 2 S-adenosyl-L-methionine + 4 H(+) = [[Fe-S] cluster scaffold protein] + N(6)-[(R)-dihydrolipoyl]-L-lysyl-[protein] + 4 Fe(3+) + 2 hydrogen sulfide + 2 5'-deoxyadenosine + 2 L-methionine + 2 reduced [2Fe-2S]-[ferredoxin]</text>
        <dbReference type="Rhea" id="RHEA:16585"/>
        <dbReference type="Rhea" id="RHEA-COMP:9928"/>
        <dbReference type="Rhea" id="RHEA-COMP:10000"/>
        <dbReference type="Rhea" id="RHEA-COMP:10001"/>
        <dbReference type="Rhea" id="RHEA-COMP:10475"/>
        <dbReference type="Rhea" id="RHEA-COMP:14568"/>
        <dbReference type="Rhea" id="RHEA-COMP:14569"/>
        <dbReference type="ChEBI" id="CHEBI:15378"/>
        <dbReference type="ChEBI" id="CHEBI:17319"/>
        <dbReference type="ChEBI" id="CHEBI:29034"/>
        <dbReference type="ChEBI" id="CHEBI:29919"/>
        <dbReference type="ChEBI" id="CHEBI:33722"/>
        <dbReference type="ChEBI" id="CHEBI:33737"/>
        <dbReference type="ChEBI" id="CHEBI:33738"/>
        <dbReference type="ChEBI" id="CHEBI:57844"/>
        <dbReference type="ChEBI" id="CHEBI:59789"/>
        <dbReference type="ChEBI" id="CHEBI:78809"/>
        <dbReference type="ChEBI" id="CHEBI:83100"/>
        <dbReference type="EC" id="2.8.1.8"/>
    </reaction>
</comment>
<dbReference type="InterPro" id="IPR003698">
    <property type="entry name" value="Lipoyl_synth"/>
</dbReference>
<dbReference type="Pfam" id="PF04055">
    <property type="entry name" value="Radical_SAM"/>
    <property type="match status" value="1"/>
</dbReference>
<comment type="similarity">
    <text evidence="9">Belongs to the radical SAM superfamily. Lipoyl synthase family.</text>
</comment>
<dbReference type="SFLD" id="SFLDG01058">
    <property type="entry name" value="lipoyl_synthase_like"/>
    <property type="match status" value="1"/>
</dbReference>
<dbReference type="CDD" id="cd01335">
    <property type="entry name" value="Radical_SAM"/>
    <property type="match status" value="1"/>
</dbReference>
<dbReference type="FunFam" id="3.20.20.70:FF:000040">
    <property type="entry name" value="Lipoyl synthase"/>
    <property type="match status" value="1"/>
</dbReference>
<dbReference type="PIRSF" id="PIRSF005963">
    <property type="entry name" value="Lipoyl_synth"/>
    <property type="match status" value="1"/>
</dbReference>
<evidence type="ECO:0000313" key="11">
    <source>
        <dbReference type="EMBL" id="MBI4595912.1"/>
    </source>
</evidence>
<dbReference type="NCBIfam" id="TIGR00510">
    <property type="entry name" value="lipA"/>
    <property type="match status" value="1"/>
</dbReference>
<dbReference type="HAMAP" id="MF_00206">
    <property type="entry name" value="Lipoyl_synth"/>
    <property type="match status" value="1"/>
</dbReference>
<dbReference type="PANTHER" id="PTHR10949">
    <property type="entry name" value="LIPOYL SYNTHASE"/>
    <property type="match status" value="1"/>
</dbReference>
<feature type="binding site" evidence="9">
    <location>
        <position position="58"/>
    </location>
    <ligand>
        <name>[4Fe-4S] cluster</name>
        <dbReference type="ChEBI" id="CHEBI:49883"/>
        <label>1</label>
    </ligand>
</feature>
<dbReference type="InterPro" id="IPR013785">
    <property type="entry name" value="Aldolase_TIM"/>
</dbReference>
<keyword evidence="7 9" id="KW-0411">Iron-sulfur</keyword>
<proteinExistence type="inferred from homology"/>
<feature type="binding site" evidence="9">
    <location>
        <position position="77"/>
    </location>
    <ligand>
        <name>[4Fe-4S] cluster</name>
        <dbReference type="ChEBI" id="CHEBI:49883"/>
        <label>2</label>
        <note>4Fe-4S-S-AdoMet</note>
    </ligand>
</feature>
<evidence type="ECO:0000256" key="6">
    <source>
        <dbReference type="ARBA" id="ARBA00023004"/>
    </source>
</evidence>
<evidence type="ECO:0000259" key="10">
    <source>
        <dbReference type="PROSITE" id="PS51918"/>
    </source>
</evidence>
<evidence type="ECO:0000256" key="5">
    <source>
        <dbReference type="ARBA" id="ARBA00022723"/>
    </source>
</evidence>
<gene>
    <name evidence="9 11" type="primary">lipA</name>
    <name evidence="11" type="ORF">HY730_05975</name>
</gene>
<feature type="binding site" evidence="9">
    <location>
        <position position="286"/>
    </location>
    <ligand>
        <name>[4Fe-4S] cluster</name>
        <dbReference type="ChEBI" id="CHEBI:49883"/>
        <label>1</label>
    </ligand>
</feature>
<dbReference type="GO" id="GO:0046872">
    <property type="term" value="F:metal ion binding"/>
    <property type="evidence" value="ECO:0007669"/>
    <property type="project" value="UniProtKB-KW"/>
</dbReference>
<reference evidence="11" key="1">
    <citation type="submission" date="2020-07" db="EMBL/GenBank/DDBJ databases">
        <title>Huge and variable diversity of episymbiotic CPR bacteria and DPANN archaea in groundwater ecosystems.</title>
        <authorList>
            <person name="He C.Y."/>
            <person name="Keren R."/>
            <person name="Whittaker M."/>
            <person name="Farag I.F."/>
            <person name="Doudna J."/>
            <person name="Cate J.H.D."/>
            <person name="Banfield J.F."/>
        </authorList>
    </citation>
    <scope>NUCLEOTIDE SEQUENCE</scope>
    <source>
        <strain evidence="11">NC_groundwater_1482_Ag_S-0.65um_47_24</strain>
    </source>
</reference>
<feature type="binding site" evidence="9">
    <location>
        <position position="52"/>
    </location>
    <ligand>
        <name>[4Fe-4S] cluster</name>
        <dbReference type="ChEBI" id="CHEBI:49883"/>
        <label>1</label>
    </ligand>
</feature>
<dbReference type="Gene3D" id="3.20.20.70">
    <property type="entry name" value="Aldolase class I"/>
    <property type="match status" value="1"/>
</dbReference>
<dbReference type="Proteomes" id="UP000772181">
    <property type="component" value="Unassembled WGS sequence"/>
</dbReference>
<sequence length="298" mass="33644">MDESNVKVENEEKTLRKPPWLIQRISFQNNIHQVKQHLRQKALHTVCEAAACPNIFDCFSRNTATFLIMGDQCTRRCGFCAVSKNPPLPLDPEEPARVAQMVKEMSLKHAVITSPSRDDLFDGGAGHFAQTVHEIKRLDQDITIEVLTPDFGGNWQALALVIESRPDVFNHNIETVPRLYPKVRPQASYSRSLELLKRIKGKAPDLVTKSGLMVGLGETRDEVFGVMADLLTAKCEVLTIGQYLRPSRLHLPVVEYLHPDIFEIYRQEGEKLGFRAVASSPMVRSSFHAMEVLKKLTD</sequence>
<keyword evidence="5 9" id="KW-0479">Metal-binding</keyword>
<comment type="pathway">
    <text evidence="9">Protein modification; protein lipoylation via endogenous pathway; protein N(6)-(lipoyl)lysine from octanoyl-[acyl-carrier-protein]: step 2/2.</text>
</comment>
<dbReference type="GO" id="GO:0009249">
    <property type="term" value="P:protein lipoylation"/>
    <property type="evidence" value="ECO:0007669"/>
    <property type="project" value="UniProtKB-UniRule"/>
</dbReference>
<evidence type="ECO:0000256" key="8">
    <source>
        <dbReference type="ARBA" id="ARBA00047326"/>
    </source>
</evidence>
<evidence type="ECO:0000256" key="7">
    <source>
        <dbReference type="ARBA" id="ARBA00023014"/>
    </source>
</evidence>
<evidence type="ECO:0000256" key="1">
    <source>
        <dbReference type="ARBA" id="ARBA00022485"/>
    </source>
</evidence>
<dbReference type="SFLD" id="SFLDS00029">
    <property type="entry name" value="Radical_SAM"/>
    <property type="match status" value="1"/>
</dbReference>
<feature type="domain" description="Radical SAM core" evidence="10">
    <location>
        <begin position="59"/>
        <end position="275"/>
    </location>
</feature>
<dbReference type="InterPro" id="IPR006638">
    <property type="entry name" value="Elp3/MiaA/NifB-like_rSAM"/>
</dbReference>
<accession>A0A933GL65</accession>
<dbReference type="GO" id="GO:0051539">
    <property type="term" value="F:4 iron, 4 sulfur cluster binding"/>
    <property type="evidence" value="ECO:0007669"/>
    <property type="project" value="UniProtKB-UniRule"/>
</dbReference>
<keyword evidence="4 9" id="KW-0949">S-adenosyl-L-methionine</keyword>